<dbReference type="InterPro" id="IPR015300">
    <property type="entry name" value="DNA-bd_pseudobarrel_sf"/>
</dbReference>
<organism evidence="7 8">
    <name type="scientific">Xanthoceras sorbifolium</name>
    <dbReference type="NCBI Taxonomy" id="99658"/>
    <lineage>
        <taxon>Eukaryota</taxon>
        <taxon>Viridiplantae</taxon>
        <taxon>Streptophyta</taxon>
        <taxon>Embryophyta</taxon>
        <taxon>Tracheophyta</taxon>
        <taxon>Spermatophyta</taxon>
        <taxon>Magnoliopsida</taxon>
        <taxon>eudicotyledons</taxon>
        <taxon>Gunneridae</taxon>
        <taxon>Pentapetalae</taxon>
        <taxon>rosids</taxon>
        <taxon>malvids</taxon>
        <taxon>Sapindales</taxon>
        <taxon>Sapindaceae</taxon>
        <taxon>Xanthoceroideae</taxon>
        <taxon>Xanthoceras</taxon>
    </lineage>
</organism>
<dbReference type="PANTHER" id="PTHR31541">
    <property type="entry name" value="B3 DOMAIN PLANT PROTEIN-RELATED"/>
    <property type="match status" value="1"/>
</dbReference>
<protein>
    <submittedName>
        <fullName evidence="7">Uncharacterized protein</fullName>
    </submittedName>
</protein>
<comment type="subcellular location">
    <subcellularLocation>
        <location evidence="1">Nucleus</location>
    </subcellularLocation>
</comment>
<keyword evidence="5" id="KW-0539">Nucleus</keyword>
<name>A0ABQ8I5F4_9ROSI</name>
<keyword evidence="3" id="KW-0238">DNA-binding</keyword>
<evidence type="ECO:0000256" key="2">
    <source>
        <dbReference type="ARBA" id="ARBA00023015"/>
    </source>
</evidence>
<keyword evidence="2" id="KW-0805">Transcription regulation</keyword>
<dbReference type="EMBL" id="JAFEMO010000004">
    <property type="protein sequence ID" value="KAH7571811.1"/>
    <property type="molecule type" value="Genomic_DNA"/>
</dbReference>
<evidence type="ECO:0000256" key="5">
    <source>
        <dbReference type="ARBA" id="ARBA00023242"/>
    </source>
</evidence>
<dbReference type="Gene3D" id="2.40.330.10">
    <property type="entry name" value="DNA-binding pseudobarrel domain"/>
    <property type="match status" value="1"/>
</dbReference>
<evidence type="ECO:0000256" key="3">
    <source>
        <dbReference type="ARBA" id="ARBA00023125"/>
    </source>
</evidence>
<sequence>MLRSQAENAVGWILKSEDGVGEDREEEVQPQAKETREIGCNGKLFFFVLKPRKKKKKDDHDHDYEEPEGIIKKPPLKNKSTKKMNYDNELDFLHPPPDLPEEFRSMIDKLNGTDIMLVIQKNITETDMDTKLNCLSVPRKQVRAEFMTEEEKQRLEKKQGREVLMIQPCLEEAKEITLQKWNMSETILIV</sequence>
<dbReference type="PANTHER" id="PTHR31541:SF25">
    <property type="entry name" value="GAMMA-GLIADIN B"/>
    <property type="match status" value="1"/>
</dbReference>
<feature type="region of interest" description="Disordered" evidence="6">
    <location>
        <begin position="53"/>
        <end position="80"/>
    </location>
</feature>
<evidence type="ECO:0000313" key="8">
    <source>
        <dbReference type="Proteomes" id="UP000827721"/>
    </source>
</evidence>
<gene>
    <name evidence="7" type="ORF">JRO89_XS04G0147900</name>
</gene>
<evidence type="ECO:0000256" key="1">
    <source>
        <dbReference type="ARBA" id="ARBA00004123"/>
    </source>
</evidence>
<evidence type="ECO:0000256" key="4">
    <source>
        <dbReference type="ARBA" id="ARBA00023163"/>
    </source>
</evidence>
<dbReference type="InterPro" id="IPR005508">
    <property type="entry name" value="At2g31720-like"/>
</dbReference>
<comment type="caution">
    <text evidence="7">The sequence shown here is derived from an EMBL/GenBank/DDBJ whole genome shotgun (WGS) entry which is preliminary data.</text>
</comment>
<feature type="region of interest" description="Disordered" evidence="6">
    <location>
        <begin position="14"/>
        <end position="35"/>
    </location>
</feature>
<dbReference type="Pfam" id="PF03754">
    <property type="entry name" value="At2g31720-like"/>
    <property type="match status" value="1"/>
</dbReference>
<evidence type="ECO:0000313" key="7">
    <source>
        <dbReference type="EMBL" id="KAH7571811.1"/>
    </source>
</evidence>
<keyword evidence="4" id="KW-0804">Transcription</keyword>
<dbReference type="Proteomes" id="UP000827721">
    <property type="component" value="Unassembled WGS sequence"/>
</dbReference>
<keyword evidence="8" id="KW-1185">Reference proteome</keyword>
<proteinExistence type="predicted"/>
<accession>A0ABQ8I5F4</accession>
<reference evidence="7 8" key="1">
    <citation type="submission" date="2021-02" db="EMBL/GenBank/DDBJ databases">
        <title>Plant Genome Project.</title>
        <authorList>
            <person name="Zhang R.-G."/>
        </authorList>
    </citation>
    <scope>NUCLEOTIDE SEQUENCE [LARGE SCALE GENOMIC DNA]</scope>
    <source>
        <tissue evidence="7">Leaves</tissue>
    </source>
</reference>
<evidence type="ECO:0000256" key="6">
    <source>
        <dbReference type="SAM" id="MobiDB-lite"/>
    </source>
</evidence>